<feature type="domain" description="N-acetyltransferase" evidence="1">
    <location>
        <begin position="11"/>
        <end position="172"/>
    </location>
</feature>
<dbReference type="Pfam" id="PF00583">
    <property type="entry name" value="Acetyltransf_1"/>
    <property type="match status" value="1"/>
</dbReference>
<evidence type="ECO:0000259" key="1">
    <source>
        <dbReference type="PROSITE" id="PS51186"/>
    </source>
</evidence>
<gene>
    <name evidence="2" type="ORF">J2Z66_006044</name>
</gene>
<keyword evidence="3" id="KW-1185">Reference proteome</keyword>
<dbReference type="InterPro" id="IPR000182">
    <property type="entry name" value="GNAT_dom"/>
</dbReference>
<accession>A0ABS4J3M1</accession>
<dbReference type="CDD" id="cd04301">
    <property type="entry name" value="NAT_SF"/>
    <property type="match status" value="1"/>
</dbReference>
<comment type="caution">
    <text evidence="2">The sequence shown here is derived from an EMBL/GenBank/DDBJ whole genome shotgun (WGS) entry which is preliminary data.</text>
</comment>
<dbReference type="Gene3D" id="3.40.630.30">
    <property type="match status" value="1"/>
</dbReference>
<dbReference type="SUPFAM" id="SSF55729">
    <property type="entry name" value="Acyl-CoA N-acyltransferases (Nat)"/>
    <property type="match status" value="1"/>
</dbReference>
<protein>
    <submittedName>
        <fullName evidence="2">GNAT superfamily N-acetyltransferase</fullName>
    </submittedName>
</protein>
<dbReference type="RefSeq" id="WP_209976242.1">
    <property type="nucleotide sequence ID" value="NZ_JAGGLB010000025.1"/>
</dbReference>
<dbReference type="EMBL" id="JAGGLB010000025">
    <property type="protein sequence ID" value="MBP1994408.1"/>
    <property type="molecule type" value="Genomic_DNA"/>
</dbReference>
<organism evidence="2 3">
    <name type="scientific">Paenibacillus eucommiae</name>
    <dbReference type="NCBI Taxonomy" id="1355755"/>
    <lineage>
        <taxon>Bacteria</taxon>
        <taxon>Bacillati</taxon>
        <taxon>Bacillota</taxon>
        <taxon>Bacilli</taxon>
        <taxon>Bacillales</taxon>
        <taxon>Paenibacillaceae</taxon>
        <taxon>Paenibacillus</taxon>
    </lineage>
</organism>
<reference evidence="2 3" key="1">
    <citation type="submission" date="2021-03" db="EMBL/GenBank/DDBJ databases">
        <title>Genomic Encyclopedia of Type Strains, Phase IV (KMG-IV): sequencing the most valuable type-strain genomes for metagenomic binning, comparative biology and taxonomic classification.</title>
        <authorList>
            <person name="Goeker M."/>
        </authorList>
    </citation>
    <scope>NUCLEOTIDE SEQUENCE [LARGE SCALE GENOMIC DNA]</scope>
    <source>
        <strain evidence="2 3">DSM 26048</strain>
    </source>
</reference>
<evidence type="ECO:0000313" key="2">
    <source>
        <dbReference type="EMBL" id="MBP1994408.1"/>
    </source>
</evidence>
<dbReference type="InterPro" id="IPR016181">
    <property type="entry name" value="Acyl_CoA_acyltransferase"/>
</dbReference>
<sequence length="172" mass="20154">MMISNSQRKPMTIRKITEAELEEVSSILNETALWLKNKGEEMWKSDQVSVQKLRDSYKMKEIYLGFLESAAVATMILQEEDSLYWPNVRTNESLFLHKLAVRREFAKKGLSSEMLDEAKSLAKKNHKKYVRLDCAADRPQLCGFYEMNGFKKVGEQILFEQYPTAYYEYELL</sequence>
<evidence type="ECO:0000313" key="3">
    <source>
        <dbReference type="Proteomes" id="UP001519287"/>
    </source>
</evidence>
<dbReference type="Proteomes" id="UP001519287">
    <property type="component" value="Unassembled WGS sequence"/>
</dbReference>
<name>A0ABS4J3M1_9BACL</name>
<dbReference type="PROSITE" id="PS51186">
    <property type="entry name" value="GNAT"/>
    <property type="match status" value="1"/>
</dbReference>
<proteinExistence type="predicted"/>